<dbReference type="PANTHER" id="PTHR42760">
    <property type="entry name" value="SHORT-CHAIN DEHYDROGENASES/REDUCTASES FAMILY MEMBER"/>
    <property type="match status" value="1"/>
</dbReference>
<gene>
    <name evidence="4" type="ORF">SLS62_007402</name>
</gene>
<dbReference type="Gene3D" id="3.40.50.720">
    <property type="entry name" value="NAD(P)-binding Rossmann-like Domain"/>
    <property type="match status" value="1"/>
</dbReference>
<keyword evidence="5" id="KW-1185">Reference proteome</keyword>
<dbReference type="GO" id="GO:0016616">
    <property type="term" value="F:oxidoreductase activity, acting on the CH-OH group of donors, NAD or NADP as acceptor"/>
    <property type="evidence" value="ECO:0007669"/>
    <property type="project" value="TreeGrafter"/>
</dbReference>
<organism evidence="4 5">
    <name type="scientific">Diatrype stigma</name>
    <dbReference type="NCBI Taxonomy" id="117547"/>
    <lineage>
        <taxon>Eukaryota</taxon>
        <taxon>Fungi</taxon>
        <taxon>Dikarya</taxon>
        <taxon>Ascomycota</taxon>
        <taxon>Pezizomycotina</taxon>
        <taxon>Sordariomycetes</taxon>
        <taxon>Xylariomycetidae</taxon>
        <taxon>Xylariales</taxon>
        <taxon>Diatrypaceae</taxon>
        <taxon>Diatrype</taxon>
    </lineage>
</organism>
<comment type="similarity">
    <text evidence="1 3">Belongs to the short-chain dehydrogenases/reductases (SDR) family.</text>
</comment>
<dbReference type="PROSITE" id="PS00061">
    <property type="entry name" value="ADH_SHORT"/>
    <property type="match status" value="1"/>
</dbReference>
<dbReference type="InterPro" id="IPR036291">
    <property type="entry name" value="NAD(P)-bd_dom_sf"/>
</dbReference>
<keyword evidence="2" id="KW-0521">NADP</keyword>
<dbReference type="InterPro" id="IPR020904">
    <property type="entry name" value="Sc_DH/Rdtase_CS"/>
</dbReference>
<evidence type="ECO:0000256" key="1">
    <source>
        <dbReference type="ARBA" id="ARBA00006484"/>
    </source>
</evidence>
<evidence type="ECO:0000313" key="5">
    <source>
        <dbReference type="Proteomes" id="UP001320420"/>
    </source>
</evidence>
<dbReference type="Proteomes" id="UP001320420">
    <property type="component" value="Unassembled WGS sequence"/>
</dbReference>
<proteinExistence type="inferred from homology"/>
<comment type="caution">
    <text evidence="4">The sequence shown here is derived from an EMBL/GenBank/DDBJ whole genome shotgun (WGS) entry which is preliminary data.</text>
</comment>
<sequence length="194" mass="20239">MDVTGHAFVTGGGSGIGKACCLLFAQLGASSIFVADINLETAQETVTEITAAATSPDFRAEALQLDVSDEDAVKNAVAHMVDSSGRIDYCVHCAGICVRSYQPVAKASFVEFQELLRVHVHGTFLVTSLVSAAMASQEPKQIDASIPQRGSVRGSIVNLASVTSLITPPNIVPYSAAKHAVLGITRTAGKQLPV</sequence>
<evidence type="ECO:0000256" key="2">
    <source>
        <dbReference type="ARBA" id="ARBA00022857"/>
    </source>
</evidence>
<name>A0AAN9UPV4_9PEZI</name>
<dbReference type="PRINTS" id="PR00081">
    <property type="entry name" value="GDHRDH"/>
</dbReference>
<evidence type="ECO:0000313" key="4">
    <source>
        <dbReference type="EMBL" id="KAK7750702.1"/>
    </source>
</evidence>
<protein>
    <submittedName>
        <fullName evidence="4">Uncharacterized protein</fullName>
    </submittedName>
</protein>
<dbReference type="PRINTS" id="PR00080">
    <property type="entry name" value="SDRFAMILY"/>
</dbReference>
<dbReference type="Pfam" id="PF00106">
    <property type="entry name" value="adh_short"/>
    <property type="match status" value="1"/>
</dbReference>
<accession>A0AAN9UPV4</accession>
<evidence type="ECO:0000256" key="3">
    <source>
        <dbReference type="RuleBase" id="RU000363"/>
    </source>
</evidence>
<dbReference type="InterPro" id="IPR002347">
    <property type="entry name" value="SDR_fam"/>
</dbReference>
<dbReference type="AlphaFoldDB" id="A0AAN9UPV4"/>
<reference evidence="4 5" key="1">
    <citation type="submission" date="2024-02" db="EMBL/GenBank/DDBJ databases">
        <title>De novo assembly and annotation of 12 fungi associated with fruit tree decline syndrome in Ontario, Canada.</title>
        <authorList>
            <person name="Sulman M."/>
            <person name="Ellouze W."/>
            <person name="Ilyukhin E."/>
        </authorList>
    </citation>
    <scope>NUCLEOTIDE SEQUENCE [LARGE SCALE GENOMIC DNA]</scope>
    <source>
        <strain evidence="4 5">M11/M66-122</strain>
    </source>
</reference>
<dbReference type="SUPFAM" id="SSF51735">
    <property type="entry name" value="NAD(P)-binding Rossmann-fold domains"/>
    <property type="match status" value="1"/>
</dbReference>
<dbReference type="CDD" id="cd05233">
    <property type="entry name" value="SDR_c"/>
    <property type="match status" value="1"/>
</dbReference>
<dbReference type="EMBL" id="JAKJXP020000060">
    <property type="protein sequence ID" value="KAK7750702.1"/>
    <property type="molecule type" value="Genomic_DNA"/>
</dbReference>